<reference evidence="2" key="1">
    <citation type="journal article" date="2023" name="G3 (Bethesda)">
        <title>Genome assembly and association tests identify interacting loci associated with vigor, precocity, and sex in interspecific pistachio rootstocks.</title>
        <authorList>
            <person name="Palmer W."/>
            <person name="Jacygrad E."/>
            <person name="Sagayaradj S."/>
            <person name="Cavanaugh K."/>
            <person name="Han R."/>
            <person name="Bertier L."/>
            <person name="Beede B."/>
            <person name="Kafkas S."/>
            <person name="Golino D."/>
            <person name="Preece J."/>
            <person name="Michelmore R."/>
        </authorList>
    </citation>
    <scope>NUCLEOTIDE SEQUENCE [LARGE SCALE GENOMIC DNA]</scope>
</reference>
<comment type="caution">
    <text evidence="1">The sequence shown here is derived from an EMBL/GenBank/DDBJ whole genome shotgun (WGS) entry which is preliminary data.</text>
</comment>
<dbReference type="EMBL" id="CM047745">
    <property type="protein sequence ID" value="KAJ0024633.1"/>
    <property type="molecule type" value="Genomic_DNA"/>
</dbReference>
<gene>
    <name evidence="1" type="ORF">Pint_07005</name>
</gene>
<dbReference type="Proteomes" id="UP001163603">
    <property type="component" value="Chromosome 10"/>
</dbReference>
<keyword evidence="2" id="KW-1185">Reference proteome</keyword>
<name>A0ACC0XWH3_9ROSI</name>
<evidence type="ECO:0000313" key="2">
    <source>
        <dbReference type="Proteomes" id="UP001163603"/>
    </source>
</evidence>
<proteinExistence type="predicted"/>
<organism evidence="1 2">
    <name type="scientific">Pistacia integerrima</name>
    <dbReference type="NCBI Taxonomy" id="434235"/>
    <lineage>
        <taxon>Eukaryota</taxon>
        <taxon>Viridiplantae</taxon>
        <taxon>Streptophyta</taxon>
        <taxon>Embryophyta</taxon>
        <taxon>Tracheophyta</taxon>
        <taxon>Spermatophyta</taxon>
        <taxon>Magnoliopsida</taxon>
        <taxon>eudicotyledons</taxon>
        <taxon>Gunneridae</taxon>
        <taxon>Pentapetalae</taxon>
        <taxon>rosids</taxon>
        <taxon>malvids</taxon>
        <taxon>Sapindales</taxon>
        <taxon>Anacardiaceae</taxon>
        <taxon>Pistacia</taxon>
    </lineage>
</organism>
<protein>
    <submittedName>
        <fullName evidence="1">Uncharacterized protein</fullName>
    </submittedName>
</protein>
<accession>A0ACC0XWH3</accession>
<evidence type="ECO:0000313" key="1">
    <source>
        <dbReference type="EMBL" id="KAJ0024633.1"/>
    </source>
</evidence>
<sequence>MVVLQPTEWGLPSCCTFFYFKFDLNLKVLISQRFILVIIWIKLGLPQDSVRAITSGLPLFLYRFKAVSFGGSNIEPIAWEDKKCRGESRFLAQHLKKLCYILKRNAKNTLLLSLFSFVCVKKGVRK</sequence>